<feature type="domain" description="HTH luxR-type" evidence="2">
    <location>
        <begin position="254"/>
        <end position="320"/>
    </location>
</feature>
<dbReference type="RefSeq" id="WP_226725835.1">
    <property type="nucleotide sequence ID" value="NZ_JAJAUY010000015.1"/>
</dbReference>
<dbReference type="SUPFAM" id="SSF46894">
    <property type="entry name" value="C-terminal effector domain of the bipartite response regulators"/>
    <property type="match status" value="1"/>
</dbReference>
<evidence type="ECO:0000256" key="1">
    <source>
        <dbReference type="SAM" id="MobiDB-lite"/>
    </source>
</evidence>
<dbReference type="EMBL" id="JAJAUY010000015">
    <property type="protein sequence ID" value="MCB5179014.1"/>
    <property type="molecule type" value="Genomic_DNA"/>
</dbReference>
<protein>
    <submittedName>
        <fullName evidence="3">Helix-turn-helix transcriptional regulator</fullName>
    </submittedName>
</protein>
<sequence length="379" mass="40779">MSDLQDVDVDVYGWVLEHRTVTADAVAAGTGLRPQEAAESVERLLAAQLLHLSPTDPSVAFAVAPETAASRQAAPLEERIREHQREISRIREDLDRFAPHYLRRRSTGEALEVIHHLEDVRSALNKASENCRFEVLSSQPGGGSRYPAAMQEAIRRDEVMLRRGISMRCLYHHTARFNGPSQAYAMAISALGAEYRTAHELFGRLIVFDRELAFIPVRDGSWGAVVIREPSTVAYLVDVFEQAWDHATPFQSPNGQDLAEVAREIHETIIRLLAAGLKDEAIARRLGMSLRTARRHIADIMEELGAGSRFQAGVAAATRGLLNAAGAPGEASGRASGEGPSDTPGEGVAHVPGEGSARVPGEPSAGVPGEPCAGVPGGD</sequence>
<dbReference type="Proteomes" id="UP001199054">
    <property type="component" value="Unassembled WGS sequence"/>
</dbReference>
<dbReference type="Gene3D" id="1.10.10.10">
    <property type="entry name" value="Winged helix-like DNA-binding domain superfamily/Winged helix DNA-binding domain"/>
    <property type="match status" value="2"/>
</dbReference>
<evidence type="ECO:0000259" key="2">
    <source>
        <dbReference type="PROSITE" id="PS50043"/>
    </source>
</evidence>
<name>A0ABS8B328_9ACTN</name>
<dbReference type="PROSITE" id="PS50043">
    <property type="entry name" value="HTH_LUXR_2"/>
    <property type="match status" value="1"/>
</dbReference>
<dbReference type="PANTHER" id="PTHR34293:SF1">
    <property type="entry name" value="HTH-TYPE TRANSCRIPTIONAL REGULATOR TRMBL2"/>
    <property type="match status" value="1"/>
</dbReference>
<gene>
    <name evidence="3" type="ORF">LG632_06390</name>
</gene>
<evidence type="ECO:0000313" key="3">
    <source>
        <dbReference type="EMBL" id="MCB5179014.1"/>
    </source>
</evidence>
<evidence type="ECO:0000313" key="4">
    <source>
        <dbReference type="Proteomes" id="UP001199054"/>
    </source>
</evidence>
<accession>A0ABS8B328</accession>
<dbReference type="InterPro" id="IPR016032">
    <property type="entry name" value="Sig_transdc_resp-reg_C-effctor"/>
</dbReference>
<proteinExistence type="predicted"/>
<organism evidence="3 4">
    <name type="scientific">Streptomyces antimicrobicus</name>
    <dbReference type="NCBI Taxonomy" id="2883108"/>
    <lineage>
        <taxon>Bacteria</taxon>
        <taxon>Bacillati</taxon>
        <taxon>Actinomycetota</taxon>
        <taxon>Actinomycetes</taxon>
        <taxon>Kitasatosporales</taxon>
        <taxon>Streptomycetaceae</taxon>
        <taxon>Streptomyces</taxon>
    </lineage>
</organism>
<dbReference type="SMART" id="SM00421">
    <property type="entry name" value="HTH_LUXR"/>
    <property type="match status" value="1"/>
</dbReference>
<dbReference type="InterPro" id="IPR051797">
    <property type="entry name" value="TrmB-like"/>
</dbReference>
<dbReference type="Pfam" id="PF00196">
    <property type="entry name" value="GerE"/>
    <property type="match status" value="1"/>
</dbReference>
<keyword evidence="4" id="KW-1185">Reference proteome</keyword>
<dbReference type="PANTHER" id="PTHR34293">
    <property type="entry name" value="HTH-TYPE TRANSCRIPTIONAL REGULATOR TRMBL2"/>
    <property type="match status" value="1"/>
</dbReference>
<comment type="caution">
    <text evidence="3">The sequence shown here is derived from an EMBL/GenBank/DDBJ whole genome shotgun (WGS) entry which is preliminary data.</text>
</comment>
<dbReference type="InterPro" id="IPR000792">
    <property type="entry name" value="Tscrpt_reg_LuxR_C"/>
</dbReference>
<dbReference type="InterPro" id="IPR036388">
    <property type="entry name" value="WH-like_DNA-bd_sf"/>
</dbReference>
<dbReference type="CDD" id="cd06170">
    <property type="entry name" value="LuxR_C_like"/>
    <property type="match status" value="1"/>
</dbReference>
<feature type="region of interest" description="Disordered" evidence="1">
    <location>
        <begin position="326"/>
        <end position="379"/>
    </location>
</feature>
<reference evidence="3 4" key="1">
    <citation type="submission" date="2021-10" db="EMBL/GenBank/DDBJ databases">
        <title>Streptomyces sp. strain SMC 277, a novel streptomycete isolated from soil.</title>
        <authorList>
            <person name="Chanama M."/>
        </authorList>
    </citation>
    <scope>NUCLEOTIDE SEQUENCE [LARGE SCALE GENOMIC DNA]</scope>
    <source>
        <strain evidence="3 4">SMC 277</strain>
    </source>
</reference>